<gene>
    <name evidence="4" type="ORF">Poli38472_008664</name>
</gene>
<dbReference type="EMBL" id="SPLM01000146">
    <property type="protein sequence ID" value="TMW56016.1"/>
    <property type="molecule type" value="Genomic_DNA"/>
</dbReference>
<dbReference type="GO" id="GO:0046872">
    <property type="term" value="F:metal ion binding"/>
    <property type="evidence" value="ECO:0007669"/>
    <property type="project" value="UniProtKB-KW"/>
</dbReference>
<dbReference type="OrthoDB" id="67700at2759"/>
<evidence type="ECO:0000256" key="2">
    <source>
        <dbReference type="ARBA" id="ARBA00022837"/>
    </source>
</evidence>
<dbReference type="PROSITE" id="PS50004">
    <property type="entry name" value="C2"/>
    <property type="match status" value="1"/>
</dbReference>
<dbReference type="Gene3D" id="2.60.40.150">
    <property type="entry name" value="C2 domain"/>
    <property type="match status" value="1"/>
</dbReference>
<organism evidence="4 5">
    <name type="scientific">Pythium oligandrum</name>
    <name type="common">Mycoparasitic fungus</name>
    <dbReference type="NCBI Taxonomy" id="41045"/>
    <lineage>
        <taxon>Eukaryota</taxon>
        <taxon>Sar</taxon>
        <taxon>Stramenopiles</taxon>
        <taxon>Oomycota</taxon>
        <taxon>Peronosporomycetes</taxon>
        <taxon>Pythiales</taxon>
        <taxon>Pythiaceae</taxon>
        <taxon>Pythium</taxon>
    </lineage>
</organism>
<dbReference type="InterPro" id="IPR035892">
    <property type="entry name" value="C2_domain_sf"/>
</dbReference>
<dbReference type="AlphaFoldDB" id="A0A8K1C3V0"/>
<comment type="caution">
    <text evidence="4">The sequence shown here is derived from an EMBL/GenBank/DDBJ whole genome shotgun (WGS) entry which is preliminary data.</text>
</comment>
<dbReference type="SMART" id="SM00239">
    <property type="entry name" value="C2"/>
    <property type="match status" value="1"/>
</dbReference>
<dbReference type="CDD" id="cd00030">
    <property type="entry name" value="C2"/>
    <property type="match status" value="1"/>
</dbReference>
<dbReference type="PRINTS" id="PR00360">
    <property type="entry name" value="C2DOMAIN"/>
</dbReference>
<evidence type="ECO:0000259" key="3">
    <source>
        <dbReference type="PROSITE" id="PS50004"/>
    </source>
</evidence>
<proteinExistence type="predicted"/>
<keyword evidence="5" id="KW-1185">Reference proteome</keyword>
<dbReference type="Pfam" id="PF00168">
    <property type="entry name" value="C2"/>
    <property type="match status" value="1"/>
</dbReference>
<reference evidence="4" key="1">
    <citation type="submission" date="2019-03" db="EMBL/GenBank/DDBJ databases">
        <title>Long read genome sequence of the mycoparasitic Pythium oligandrum ATCC 38472 isolated from sugarbeet rhizosphere.</title>
        <authorList>
            <person name="Gaulin E."/>
        </authorList>
    </citation>
    <scope>NUCLEOTIDE SEQUENCE</scope>
    <source>
        <strain evidence="4">ATCC 38472_TT</strain>
    </source>
</reference>
<accession>A0A8K1C3V0</accession>
<keyword evidence="2" id="KW-0106">Calcium</keyword>
<protein>
    <recommendedName>
        <fullName evidence="3">C2 domain-containing protein</fullName>
    </recommendedName>
</protein>
<evidence type="ECO:0000256" key="1">
    <source>
        <dbReference type="ARBA" id="ARBA00022723"/>
    </source>
</evidence>
<sequence length="246" mass="27748">MPLLEVILLSCTDLPASDNVTIQGGRSDPYVKLELGSQQYKSTCIKKTLNPVWQPAENFDFDVTNINREVLKIEIWDYDTWNRDDHLGTVLIPLSRLAPKAGTLVSESFPIDVDSALEDQERNSTIHLELRLTLDENPGEKVFQIWENERYTPTSGWIPSDSDNRMQWCSYDGSITSNTFDDVIPPIPEGMESCGWAYSAKRGDAQGWMYATSSAGPWASEGGPLCFVRRRLWENRCTAPESEGSF</sequence>
<name>A0A8K1C3V0_PYTOL</name>
<keyword evidence="1" id="KW-0479">Metal-binding</keyword>
<dbReference type="PANTHER" id="PTHR45911:SF7">
    <property type="entry name" value="C2 DOMAIN-CONTAINING PROTEIN"/>
    <property type="match status" value="1"/>
</dbReference>
<dbReference type="Proteomes" id="UP000794436">
    <property type="component" value="Unassembled WGS sequence"/>
</dbReference>
<evidence type="ECO:0000313" key="4">
    <source>
        <dbReference type="EMBL" id="TMW56016.1"/>
    </source>
</evidence>
<feature type="domain" description="C2" evidence="3">
    <location>
        <begin position="1"/>
        <end position="109"/>
    </location>
</feature>
<evidence type="ECO:0000313" key="5">
    <source>
        <dbReference type="Proteomes" id="UP000794436"/>
    </source>
</evidence>
<dbReference type="InterPro" id="IPR000008">
    <property type="entry name" value="C2_dom"/>
</dbReference>
<dbReference type="SUPFAM" id="SSF49562">
    <property type="entry name" value="C2 domain (Calcium/lipid-binding domain, CaLB)"/>
    <property type="match status" value="1"/>
</dbReference>
<dbReference type="PANTHER" id="PTHR45911">
    <property type="entry name" value="C2 DOMAIN-CONTAINING PROTEIN"/>
    <property type="match status" value="1"/>
</dbReference>